<dbReference type="RefSeq" id="WP_269508727.1">
    <property type="nucleotide sequence ID" value="NZ_JAPQTC020000003.1"/>
</dbReference>
<evidence type="ECO:0000313" key="1">
    <source>
        <dbReference type="EMBL" id="MDT8504590.1"/>
    </source>
</evidence>
<dbReference type="Proteomes" id="UP001074635">
    <property type="component" value="Unassembled WGS sequence"/>
</dbReference>
<proteinExistence type="predicted"/>
<dbReference type="InterPro" id="IPR010732">
    <property type="entry name" value="T6SS_TssG-like"/>
</dbReference>
<evidence type="ECO:0000313" key="2">
    <source>
        <dbReference type="Proteomes" id="UP001074635"/>
    </source>
</evidence>
<dbReference type="PANTHER" id="PTHR35564:SF4">
    <property type="entry name" value="CYTOPLASMIC PROTEIN"/>
    <property type="match status" value="1"/>
</dbReference>
<dbReference type="Pfam" id="PF06996">
    <property type="entry name" value="T6SS_TssG"/>
    <property type="match status" value="1"/>
</dbReference>
<dbReference type="NCBIfam" id="TIGR03347">
    <property type="entry name" value="VI_chp_1"/>
    <property type="match status" value="1"/>
</dbReference>
<sequence length="358" mass="39583">MGAASRYAGGAVNRAEQELLKPQASLEELGRIIQQWPYGHDLFRVLRAVDALQAAQGQPRLGTAPTPRQENVRVGQPPSLAFAASSVQTARWDDEQLHLDVQGFGLWGPNGPLPLHMTEYFFQRSRNFGDRAGVAFLDQFHHRLFLLFFRAWAQAQAVCDLEHDQDGFTRWLASLVGVGSQGESAPMSDHAVHFQAPALASQTRSAPALQSLLASYFQLPVSIQQNVPVWVALDDQTQVSLGRSCSGLGKNSVLGARILDVQQTIRIRIGPLSRQDYGRFLPGRPAWRQLRYCLALYLGLEWSVQLQLVLQASEQPDLGLGAGLGLGQETWLGQPGIQDKADLCLFLDSRPDWQDPRS</sequence>
<organism evidence="1 2">
    <name type="scientific">Alcaligenes nematophilus</name>
    <dbReference type="NCBI Taxonomy" id="2994643"/>
    <lineage>
        <taxon>Bacteria</taxon>
        <taxon>Pseudomonadati</taxon>
        <taxon>Pseudomonadota</taxon>
        <taxon>Betaproteobacteria</taxon>
        <taxon>Burkholderiales</taxon>
        <taxon>Alcaligenaceae</taxon>
        <taxon>Alcaligenes</taxon>
    </lineage>
</organism>
<keyword evidence="2" id="KW-1185">Reference proteome</keyword>
<dbReference type="EMBL" id="JAPQTC020000003">
    <property type="protein sequence ID" value="MDT8504590.1"/>
    <property type="molecule type" value="Genomic_DNA"/>
</dbReference>
<accession>A0ABU3MVB2</accession>
<comment type="caution">
    <text evidence="1">The sequence shown here is derived from an EMBL/GenBank/DDBJ whole genome shotgun (WGS) entry which is preliminary data.</text>
</comment>
<name>A0ABU3MVB2_9BURK</name>
<reference evidence="1" key="1">
    <citation type="submission" date="2023-08" db="EMBL/GenBank/DDBJ databases">
        <title>Study of Resistomes in environmental pathogenic environmental.</title>
        <authorList>
            <person name="Bhattacharjee A."/>
            <person name="Singh A.K."/>
        </authorList>
    </citation>
    <scope>NUCLEOTIDE SEQUENCE</scope>
    <source>
        <strain evidence="1">S1</strain>
    </source>
</reference>
<gene>
    <name evidence="1" type="primary">tssG</name>
    <name evidence="1" type="ORF">OYC61_009820</name>
</gene>
<protein>
    <submittedName>
        <fullName evidence="1">Type VI secretion system baseplate subunit TssG</fullName>
    </submittedName>
</protein>
<dbReference type="PANTHER" id="PTHR35564">
    <property type="match status" value="1"/>
</dbReference>